<name>A0AAD7RM90_9TELE</name>
<gene>
    <name evidence="1" type="ORF">AAFF_G00167180</name>
</gene>
<comment type="caution">
    <text evidence="1">The sequence shown here is derived from an EMBL/GenBank/DDBJ whole genome shotgun (WGS) entry which is preliminary data.</text>
</comment>
<evidence type="ECO:0000313" key="1">
    <source>
        <dbReference type="EMBL" id="KAJ8386769.1"/>
    </source>
</evidence>
<dbReference type="EMBL" id="JAINUG010000223">
    <property type="protein sequence ID" value="KAJ8386769.1"/>
    <property type="molecule type" value="Genomic_DNA"/>
</dbReference>
<dbReference type="AlphaFoldDB" id="A0AAD7RM90"/>
<sequence>MKDRSARPGGMPHQLATARVARGDLACSPAPPKQAGAAVCPSLRLRGVYLRVCAQIDRGVASIRPPHQADFLTFPPRC</sequence>
<evidence type="ECO:0000313" key="2">
    <source>
        <dbReference type="Proteomes" id="UP001221898"/>
    </source>
</evidence>
<protein>
    <submittedName>
        <fullName evidence="1">Uncharacterized protein</fullName>
    </submittedName>
</protein>
<keyword evidence="2" id="KW-1185">Reference proteome</keyword>
<proteinExistence type="predicted"/>
<dbReference type="Proteomes" id="UP001221898">
    <property type="component" value="Unassembled WGS sequence"/>
</dbReference>
<reference evidence="1" key="1">
    <citation type="journal article" date="2023" name="Science">
        <title>Genome structures resolve the early diversification of teleost fishes.</title>
        <authorList>
            <person name="Parey E."/>
            <person name="Louis A."/>
            <person name="Montfort J."/>
            <person name="Bouchez O."/>
            <person name="Roques C."/>
            <person name="Iampietro C."/>
            <person name="Lluch J."/>
            <person name="Castinel A."/>
            <person name="Donnadieu C."/>
            <person name="Desvignes T."/>
            <person name="Floi Bucao C."/>
            <person name="Jouanno E."/>
            <person name="Wen M."/>
            <person name="Mejri S."/>
            <person name="Dirks R."/>
            <person name="Jansen H."/>
            <person name="Henkel C."/>
            <person name="Chen W.J."/>
            <person name="Zahm M."/>
            <person name="Cabau C."/>
            <person name="Klopp C."/>
            <person name="Thompson A.W."/>
            <person name="Robinson-Rechavi M."/>
            <person name="Braasch I."/>
            <person name="Lecointre G."/>
            <person name="Bobe J."/>
            <person name="Postlethwait J.H."/>
            <person name="Berthelot C."/>
            <person name="Roest Crollius H."/>
            <person name="Guiguen Y."/>
        </authorList>
    </citation>
    <scope>NUCLEOTIDE SEQUENCE</scope>
    <source>
        <strain evidence="1">NC1722</strain>
    </source>
</reference>
<organism evidence="1 2">
    <name type="scientific">Aldrovandia affinis</name>
    <dbReference type="NCBI Taxonomy" id="143900"/>
    <lineage>
        <taxon>Eukaryota</taxon>
        <taxon>Metazoa</taxon>
        <taxon>Chordata</taxon>
        <taxon>Craniata</taxon>
        <taxon>Vertebrata</taxon>
        <taxon>Euteleostomi</taxon>
        <taxon>Actinopterygii</taxon>
        <taxon>Neopterygii</taxon>
        <taxon>Teleostei</taxon>
        <taxon>Notacanthiformes</taxon>
        <taxon>Halosauridae</taxon>
        <taxon>Aldrovandia</taxon>
    </lineage>
</organism>
<accession>A0AAD7RM90</accession>